<dbReference type="InterPro" id="IPR017853">
    <property type="entry name" value="GH"/>
</dbReference>
<dbReference type="PANTHER" id="PTHR10353">
    <property type="entry name" value="GLYCOSYL HYDROLASE"/>
    <property type="match status" value="1"/>
</dbReference>
<dbReference type="EMBL" id="JACJVO010000012">
    <property type="protein sequence ID" value="MBB6731464.1"/>
    <property type="molecule type" value="Genomic_DNA"/>
</dbReference>
<evidence type="ECO:0000313" key="6">
    <source>
        <dbReference type="Proteomes" id="UP000564644"/>
    </source>
</evidence>
<protein>
    <submittedName>
        <fullName evidence="5">Family 1 glycosylhydrolase</fullName>
    </submittedName>
</protein>
<dbReference type="PANTHER" id="PTHR10353:SF36">
    <property type="entry name" value="LP05116P"/>
    <property type="match status" value="1"/>
</dbReference>
<evidence type="ECO:0000256" key="1">
    <source>
        <dbReference type="ARBA" id="ARBA00010838"/>
    </source>
</evidence>
<dbReference type="RefSeq" id="WP_185129136.1">
    <property type="nucleotide sequence ID" value="NZ_JACJVO010000012.1"/>
</dbReference>
<name>A0A7X0SK58_9BACL</name>
<dbReference type="Proteomes" id="UP000564644">
    <property type="component" value="Unassembled WGS sequence"/>
</dbReference>
<comment type="caution">
    <text evidence="5">The sequence shown here is derived from an EMBL/GenBank/DDBJ whole genome shotgun (WGS) entry which is preliminary data.</text>
</comment>
<dbReference type="GO" id="GO:0008422">
    <property type="term" value="F:beta-glucosidase activity"/>
    <property type="evidence" value="ECO:0007669"/>
    <property type="project" value="TreeGrafter"/>
</dbReference>
<evidence type="ECO:0000256" key="4">
    <source>
        <dbReference type="RuleBase" id="RU003690"/>
    </source>
</evidence>
<dbReference type="Gene3D" id="3.20.20.80">
    <property type="entry name" value="Glycosidases"/>
    <property type="match status" value="1"/>
</dbReference>
<gene>
    <name evidence="5" type="ORF">H7C18_11150</name>
</gene>
<organism evidence="5 6">
    <name type="scientific">Cohnella zeiphila</name>
    <dbReference type="NCBI Taxonomy" id="2761120"/>
    <lineage>
        <taxon>Bacteria</taxon>
        <taxon>Bacillati</taxon>
        <taxon>Bacillota</taxon>
        <taxon>Bacilli</taxon>
        <taxon>Bacillales</taxon>
        <taxon>Paenibacillaceae</taxon>
        <taxon>Cohnella</taxon>
    </lineage>
</organism>
<dbReference type="GO" id="GO:0005975">
    <property type="term" value="P:carbohydrate metabolic process"/>
    <property type="evidence" value="ECO:0007669"/>
    <property type="project" value="InterPro"/>
</dbReference>
<keyword evidence="3" id="KW-0326">Glycosidase</keyword>
<evidence type="ECO:0000256" key="2">
    <source>
        <dbReference type="ARBA" id="ARBA00022801"/>
    </source>
</evidence>
<dbReference type="InterPro" id="IPR001360">
    <property type="entry name" value="Glyco_hydro_1"/>
</dbReference>
<keyword evidence="6" id="KW-1185">Reference proteome</keyword>
<keyword evidence="2 5" id="KW-0378">Hydrolase</keyword>
<accession>A0A7X0SK58</accession>
<proteinExistence type="inferred from homology"/>
<sequence length="416" mass="48519">MPNRNRWIWAVGIEDTFIGQTARGERPLDEYELIQHYRFWREDLDRVRDSGAAMIRYGIPWYRVEPEDGVYDWSWTDQVMAYFESHPELRPIVDLMHYGTPLWLKNEFMNARYPELVARYAAAFAARYAHIVPFYTPLNEPWINAEWCGWSGVWPPYLQGRLGFALMMNQLCKGIVRTVQALKRAQPESVMVHVEASKKFVPSAPACEKEAAFWNELRYVMWELVQGRISAGHPLYEWALNHHIHESDLEWYRDNRIEPDIIGVNYYPQFSVNSIDESVILKEQIPAPVPGTAEDMKHIVHDLYRRYGKPIMITETSYNGTVAERVDWLNEVIQASEELVREGVELYGVTWFPFFDMADWPYRTNGLPRRDNMATFGLYTLEEQEDGTLLRVKNAAAERFEAAARQSSSGEGTRTS</sequence>
<comment type="similarity">
    <text evidence="1 4">Belongs to the glycosyl hydrolase 1 family.</text>
</comment>
<evidence type="ECO:0000256" key="3">
    <source>
        <dbReference type="ARBA" id="ARBA00023295"/>
    </source>
</evidence>
<reference evidence="5 6" key="1">
    <citation type="submission" date="2020-08" db="EMBL/GenBank/DDBJ databases">
        <title>Cohnella phylogeny.</title>
        <authorList>
            <person name="Dunlap C."/>
        </authorList>
    </citation>
    <scope>NUCLEOTIDE SEQUENCE [LARGE SCALE GENOMIC DNA]</scope>
    <source>
        <strain evidence="5 6">CBP 2801</strain>
    </source>
</reference>
<dbReference type="SUPFAM" id="SSF51445">
    <property type="entry name" value="(Trans)glycosidases"/>
    <property type="match status" value="1"/>
</dbReference>
<dbReference type="AlphaFoldDB" id="A0A7X0SK58"/>
<evidence type="ECO:0000313" key="5">
    <source>
        <dbReference type="EMBL" id="MBB6731464.1"/>
    </source>
</evidence>
<dbReference type="Pfam" id="PF00232">
    <property type="entry name" value="Glyco_hydro_1"/>
    <property type="match status" value="1"/>
</dbReference>